<feature type="region of interest" description="Disordered" evidence="1">
    <location>
        <begin position="1305"/>
        <end position="1325"/>
    </location>
</feature>
<feature type="region of interest" description="Disordered" evidence="1">
    <location>
        <begin position="201"/>
        <end position="382"/>
    </location>
</feature>
<feature type="region of interest" description="Disordered" evidence="1">
    <location>
        <begin position="577"/>
        <end position="603"/>
    </location>
</feature>
<feature type="region of interest" description="Disordered" evidence="1">
    <location>
        <begin position="394"/>
        <end position="511"/>
    </location>
</feature>
<feature type="compositionally biased region" description="Gly residues" evidence="1">
    <location>
        <begin position="335"/>
        <end position="345"/>
    </location>
</feature>
<protein>
    <submittedName>
        <fullName evidence="2">Uncharacterized protein</fullName>
    </submittedName>
</protein>
<feature type="compositionally biased region" description="Low complexity" evidence="1">
    <location>
        <begin position="640"/>
        <end position="663"/>
    </location>
</feature>
<dbReference type="RefSeq" id="XP_067918162.1">
    <property type="nucleotide sequence ID" value="XM_068069862.1"/>
</dbReference>
<dbReference type="GeneID" id="94433073"/>
<feature type="region of interest" description="Disordered" evidence="1">
    <location>
        <begin position="1162"/>
        <end position="1195"/>
    </location>
</feature>
<feature type="compositionally biased region" description="Low complexity" evidence="1">
    <location>
        <begin position="223"/>
        <end position="245"/>
    </location>
</feature>
<organism evidence="2 3">
    <name type="scientific">Cystoisospora suis</name>
    <dbReference type="NCBI Taxonomy" id="483139"/>
    <lineage>
        <taxon>Eukaryota</taxon>
        <taxon>Sar</taxon>
        <taxon>Alveolata</taxon>
        <taxon>Apicomplexa</taxon>
        <taxon>Conoidasida</taxon>
        <taxon>Coccidia</taxon>
        <taxon>Eucoccidiorida</taxon>
        <taxon>Eimeriorina</taxon>
        <taxon>Sarcocystidae</taxon>
        <taxon>Cystoisospora</taxon>
    </lineage>
</organism>
<evidence type="ECO:0000256" key="1">
    <source>
        <dbReference type="SAM" id="MobiDB-lite"/>
    </source>
</evidence>
<feature type="compositionally biased region" description="Pro residues" evidence="1">
    <location>
        <begin position="485"/>
        <end position="498"/>
    </location>
</feature>
<feature type="compositionally biased region" description="Polar residues" evidence="1">
    <location>
        <begin position="1316"/>
        <end position="1325"/>
    </location>
</feature>
<dbReference type="Proteomes" id="UP000221165">
    <property type="component" value="Unassembled WGS sequence"/>
</dbReference>
<accession>A0A2C6KJ62</accession>
<feature type="compositionally biased region" description="Polar residues" evidence="1">
    <location>
        <begin position="289"/>
        <end position="315"/>
    </location>
</feature>
<feature type="compositionally biased region" description="Low complexity" evidence="1">
    <location>
        <begin position="409"/>
        <end position="424"/>
    </location>
</feature>
<evidence type="ECO:0000313" key="2">
    <source>
        <dbReference type="EMBL" id="PHJ16433.1"/>
    </source>
</evidence>
<feature type="compositionally biased region" description="Polar residues" evidence="1">
    <location>
        <begin position="370"/>
        <end position="382"/>
    </location>
</feature>
<dbReference type="VEuPathDB" id="ToxoDB:CSUI_009753"/>
<feature type="compositionally biased region" description="Polar residues" evidence="1">
    <location>
        <begin position="204"/>
        <end position="222"/>
    </location>
</feature>
<feature type="compositionally biased region" description="Polar residues" evidence="1">
    <location>
        <begin position="1166"/>
        <end position="1180"/>
    </location>
</feature>
<feature type="region of interest" description="Disordered" evidence="1">
    <location>
        <begin position="639"/>
        <end position="663"/>
    </location>
</feature>
<name>A0A2C6KJ62_9APIC</name>
<comment type="caution">
    <text evidence="2">The sequence shown here is derived from an EMBL/GenBank/DDBJ whole genome shotgun (WGS) entry which is preliminary data.</text>
</comment>
<feature type="region of interest" description="Disordered" evidence="1">
    <location>
        <begin position="99"/>
        <end position="118"/>
    </location>
</feature>
<feature type="region of interest" description="Disordered" evidence="1">
    <location>
        <begin position="1"/>
        <end position="80"/>
    </location>
</feature>
<feature type="region of interest" description="Disordered" evidence="1">
    <location>
        <begin position="761"/>
        <end position="798"/>
    </location>
</feature>
<sequence>MRVLVAPNLSKAAQRRSAGTAASSGRPFPPPPVFSAVAPSTPPTGVSPITSLSGAGVSSATGSAAGSPVLQRPSTSPGTSSSSFPSFFLYPGGGSNGFSSATTPPMTSSSSSSSVSPSSSSSSLSSSSSFVSHPLFSSSASSALDNNPIPQPFSLCYPSAASSLLPVMVGDVRSGYFIPLDRGYVQMRYFSSSSTLNPMYGSTPMANQHLNGNSNHSVLSDENNSGASSSPYSYSSILSSNTPPSAYNSPDNSSSENRMDLHHKHNDPMDYRRQQGYNGTGIMMAPGGVSSTPSMHHQHPSQQGGNYTPPSSYEYSSAPGGGTGHQAPSSASMPGGYGRPGGGSYAGDHHYHGTGGDSMNEGNHMMVDQRSGSGEFLSSDNTYMSPYHKTDYTYPPSSSSPSYMHPGGYTAPNNMNTNNSPYNYQENHHHVTHPQGTPNYYSPPSPYSGASSSPGGEGYGGDYPYPSQQHGMMMPPVHQQQHLGGPPPPGGVYPPPRPDLSTASTTGTSEKSRLEAAIQLRLGQRGALFESALKGGGAIALLRLVNGPDLRDRMRSIDWWYVLKRWQEHMRESNQLPFRQSSSFNNSSPQDHANGYHENQNGGVDSFEAREHVDELIRFVHNMRYAFAVNDASMDLMATSHSSSRSRNQSSIMNPNNLNHGDNNSNSMAGRGGARVRGANLLDRARTLLFLASLMYRENPATRQLPRTRLFAELGPIIGAMATQEALGISRIDLQNTPGGILMTMQALRLVGIGPKGSGASLTILEPRSHNNSGKSNTPSSGMTHEGDMSSSSSSSNSSVALYRGAKEVTVSTEEARKAWEKLAEVFLAAGGQSRVDYAIHAYIGLLSLHDRGLIGRQTFREATDLVGRRLTPSEVAGTSPHGAFTALAHLLDNCSTTIRPGRQCRFIGFQSSRLIARMLREMRTELAVRCFRALAFLRCMREEAMLFQNQVLVKRHIRADSSDRMLHPTGFAQLMFANALTGISAKEHLGILTKLMASTMGTVDRERNFGADDKCRLAWAICALRLYDPAEAAEQWDAPSIACLLKRLMDQLGTSTRTRSACFLLEAARECREHVAPLYPNMGFNDKISDSDLKDAIVEYDRSAFLLCRWEASLIRRTLAAGGATVTRSESRDEAIHLAKPSFIPGGGSKEGDHHLLSTEAGEVSDTSPAASEDGSTTPRDLETAGTEGGTHADAHVQRLKDSRWEEGAVLDGYPVAFYSPSLKVAVDIDSNSRLPSKYMKHRHLKPFLEQNGIRYIVFTEELKNTDEEMFSCIAKLILDPSDERSSVGFKPKDLRAYVISRLPSSSRGGEGMTDSMTSFPDEV</sequence>
<reference evidence="2 3" key="1">
    <citation type="journal article" date="2017" name="Int. J. Parasitol.">
        <title>The genome of the protozoan parasite Cystoisospora suis and a reverse vaccinology approach to identify vaccine candidates.</title>
        <authorList>
            <person name="Palmieri N."/>
            <person name="Shrestha A."/>
            <person name="Ruttkowski B."/>
            <person name="Beck T."/>
            <person name="Vogl C."/>
            <person name="Tomley F."/>
            <person name="Blake D.P."/>
            <person name="Joachim A."/>
        </authorList>
    </citation>
    <scope>NUCLEOTIDE SEQUENCE [LARGE SCALE GENOMIC DNA]</scope>
    <source>
        <strain evidence="2 3">Wien I</strain>
    </source>
</reference>
<proteinExistence type="predicted"/>
<keyword evidence="3" id="KW-1185">Reference proteome</keyword>
<feature type="compositionally biased region" description="Low complexity" evidence="1">
    <location>
        <begin position="475"/>
        <end position="484"/>
    </location>
</feature>
<dbReference type="OrthoDB" id="330743at2759"/>
<evidence type="ECO:0000313" key="3">
    <source>
        <dbReference type="Proteomes" id="UP000221165"/>
    </source>
</evidence>
<gene>
    <name evidence="2" type="ORF">CSUI_009753</name>
</gene>
<feature type="compositionally biased region" description="Polar residues" evidence="1">
    <location>
        <begin position="770"/>
        <end position="783"/>
    </location>
</feature>
<feature type="compositionally biased region" description="Polar residues" evidence="1">
    <location>
        <begin position="246"/>
        <end position="256"/>
    </location>
</feature>
<feature type="compositionally biased region" description="Low complexity" evidence="1">
    <location>
        <begin position="51"/>
        <end position="80"/>
    </location>
</feature>
<dbReference type="EMBL" id="MIGC01005969">
    <property type="protein sequence ID" value="PHJ16433.1"/>
    <property type="molecule type" value="Genomic_DNA"/>
</dbReference>